<evidence type="ECO:0000256" key="5">
    <source>
        <dbReference type="ARBA" id="ARBA00038359"/>
    </source>
</evidence>
<dbReference type="PANTHER" id="PTHR33048:SF163">
    <property type="entry name" value="INTEGRAL MEMBRANE PROTEIN (AFU_ORTHOLOGUE AFUA_8G05510)"/>
    <property type="match status" value="1"/>
</dbReference>
<comment type="similarity">
    <text evidence="5">Belongs to the SAT4 family.</text>
</comment>
<keyword evidence="4 7" id="KW-0472">Membrane</keyword>
<dbReference type="EMBL" id="SWKV01000120">
    <property type="protein sequence ID" value="KAF3031875.1"/>
    <property type="molecule type" value="Genomic_DNA"/>
</dbReference>
<name>A0A9P4WGJ4_9PLEO</name>
<feature type="transmembrane region" description="Helical" evidence="7">
    <location>
        <begin position="182"/>
        <end position="202"/>
    </location>
</feature>
<comment type="caution">
    <text evidence="9">The sequence shown here is derived from an EMBL/GenBank/DDBJ whole genome shotgun (WGS) entry which is preliminary data.</text>
</comment>
<feature type="transmembrane region" description="Helical" evidence="7">
    <location>
        <begin position="128"/>
        <end position="151"/>
    </location>
</feature>
<evidence type="ECO:0000256" key="4">
    <source>
        <dbReference type="ARBA" id="ARBA00023136"/>
    </source>
</evidence>
<keyword evidence="10" id="KW-1185">Reference proteome</keyword>
<dbReference type="InterPro" id="IPR052337">
    <property type="entry name" value="SAT4-like"/>
</dbReference>
<dbReference type="AlphaFoldDB" id="A0A9P4WGJ4"/>
<evidence type="ECO:0000256" key="7">
    <source>
        <dbReference type="SAM" id="Phobius"/>
    </source>
</evidence>
<feature type="domain" description="Rhodopsin" evidence="8">
    <location>
        <begin position="34"/>
        <end position="278"/>
    </location>
</feature>
<dbReference type="PANTHER" id="PTHR33048">
    <property type="entry name" value="PTH11-LIKE INTEGRAL MEMBRANE PROTEIN (AFU_ORTHOLOGUE AFUA_5G11245)"/>
    <property type="match status" value="1"/>
</dbReference>
<reference evidence="9" key="1">
    <citation type="submission" date="2019-04" db="EMBL/GenBank/DDBJ databases">
        <title>Sequencing of skin fungus with MAO and IRED activity.</title>
        <authorList>
            <person name="Marsaioli A.J."/>
            <person name="Bonatto J.M.C."/>
            <person name="Reis Junior O."/>
        </authorList>
    </citation>
    <scope>NUCLEOTIDE SEQUENCE</scope>
    <source>
        <strain evidence="9">28M1</strain>
    </source>
</reference>
<dbReference type="Pfam" id="PF20684">
    <property type="entry name" value="Fung_rhodopsin"/>
    <property type="match status" value="1"/>
</dbReference>
<feature type="transmembrane region" description="Helical" evidence="7">
    <location>
        <begin position="214"/>
        <end position="235"/>
    </location>
</feature>
<evidence type="ECO:0000256" key="1">
    <source>
        <dbReference type="ARBA" id="ARBA00004141"/>
    </source>
</evidence>
<accession>A0A9P4WGJ4</accession>
<keyword evidence="2 7" id="KW-0812">Transmembrane</keyword>
<feature type="transmembrane region" description="Helical" evidence="7">
    <location>
        <begin position="94"/>
        <end position="121"/>
    </location>
</feature>
<dbReference type="GO" id="GO:0016020">
    <property type="term" value="C:membrane"/>
    <property type="evidence" value="ECO:0007669"/>
    <property type="project" value="UniProtKB-SubCell"/>
</dbReference>
<evidence type="ECO:0000256" key="3">
    <source>
        <dbReference type="ARBA" id="ARBA00022989"/>
    </source>
</evidence>
<feature type="transmembrane region" description="Helical" evidence="7">
    <location>
        <begin position="20"/>
        <end position="38"/>
    </location>
</feature>
<feature type="region of interest" description="Disordered" evidence="6">
    <location>
        <begin position="312"/>
        <end position="371"/>
    </location>
</feature>
<dbReference type="InterPro" id="IPR049326">
    <property type="entry name" value="Rhodopsin_dom_fungi"/>
</dbReference>
<gene>
    <name evidence="9" type="ORF">E8E12_001676</name>
</gene>
<organism evidence="9 10">
    <name type="scientific">Didymella heteroderae</name>
    <dbReference type="NCBI Taxonomy" id="1769908"/>
    <lineage>
        <taxon>Eukaryota</taxon>
        <taxon>Fungi</taxon>
        <taxon>Dikarya</taxon>
        <taxon>Ascomycota</taxon>
        <taxon>Pezizomycotina</taxon>
        <taxon>Dothideomycetes</taxon>
        <taxon>Pleosporomycetidae</taxon>
        <taxon>Pleosporales</taxon>
        <taxon>Pleosporineae</taxon>
        <taxon>Didymellaceae</taxon>
        <taxon>Didymella</taxon>
    </lineage>
</organism>
<proteinExistence type="inferred from homology"/>
<dbReference type="OrthoDB" id="4682787at2759"/>
<keyword evidence="3 7" id="KW-1133">Transmembrane helix</keyword>
<evidence type="ECO:0000313" key="9">
    <source>
        <dbReference type="EMBL" id="KAF3031875.1"/>
    </source>
</evidence>
<evidence type="ECO:0000256" key="6">
    <source>
        <dbReference type="SAM" id="MobiDB-lite"/>
    </source>
</evidence>
<evidence type="ECO:0000313" key="10">
    <source>
        <dbReference type="Proteomes" id="UP000758155"/>
    </source>
</evidence>
<sequence length="371" mass="41685">MSTPASDLPLDDRSSAIKFSYPFIAFFSTIFVVLRLWNNIRSKKFWYLNVSDWLLALAQVCGLIGTCFGYMTGWNGAGRHVHDPAVSREMTGKYLMYLWFGQYFNLTAMAVLKFSICAFMLQLGFSKWYCVGIWLTVVIHVGLNVIFPYIILFGECDPIAKHWDPTLKGYCWSAKPRVISGYLGAGSNIITDLFYTFAPLIYIRSVQLPSRAMWGVRVVFLLGLITTAISVVKLYEVKALNESRDVSYESVNLSILSVTEVLVGSLTASLPPLRRLFENVLNRLMPNSVLATRGRSNMNSYVLPDYAESALNTRKSRHHDSDDSSERTMLPDGGTPSTQIMPGKSGEIMKTTHVSLTVDETEPKSKTRNED</sequence>
<dbReference type="Proteomes" id="UP000758155">
    <property type="component" value="Unassembled WGS sequence"/>
</dbReference>
<evidence type="ECO:0000256" key="2">
    <source>
        <dbReference type="ARBA" id="ARBA00022692"/>
    </source>
</evidence>
<comment type="subcellular location">
    <subcellularLocation>
        <location evidence="1">Membrane</location>
        <topology evidence="1">Multi-pass membrane protein</topology>
    </subcellularLocation>
</comment>
<feature type="compositionally biased region" description="Basic and acidic residues" evidence="6">
    <location>
        <begin position="361"/>
        <end position="371"/>
    </location>
</feature>
<protein>
    <recommendedName>
        <fullName evidence="8">Rhodopsin domain-containing protein</fullName>
    </recommendedName>
</protein>
<evidence type="ECO:0000259" key="8">
    <source>
        <dbReference type="Pfam" id="PF20684"/>
    </source>
</evidence>